<name>A0A1G7K199_9FLAO</name>
<dbReference type="Proteomes" id="UP000199321">
    <property type="component" value="Unassembled WGS sequence"/>
</dbReference>
<dbReference type="RefSeq" id="WP_093145578.1">
    <property type="nucleotide sequence ID" value="NZ_BMWO01000044.1"/>
</dbReference>
<evidence type="ECO:0000313" key="1">
    <source>
        <dbReference type="EMBL" id="SDF30589.1"/>
    </source>
</evidence>
<dbReference type="EMBL" id="FNBA01000041">
    <property type="protein sequence ID" value="SDF30589.1"/>
    <property type="molecule type" value="Genomic_DNA"/>
</dbReference>
<protein>
    <submittedName>
        <fullName evidence="1">Uncharacterized protein</fullName>
    </submittedName>
</protein>
<proteinExistence type="predicted"/>
<sequence>MNNKTTYIIDPEFHHLRYLTPLIEQFESYFIEELELEPFESFSPEISSAYWYAKYHLLLNNQILIDEDLKVIFSEPKINVIWFTITDRKTFSIKCLDGDKWQLNKLGSNKQFDDLIKNIRISPMASI</sequence>
<reference evidence="1 2" key="1">
    <citation type="submission" date="2016-10" db="EMBL/GenBank/DDBJ databases">
        <authorList>
            <person name="de Groot N.N."/>
        </authorList>
    </citation>
    <scope>NUCLEOTIDE SEQUENCE [LARGE SCALE GENOMIC DNA]</scope>
    <source>
        <strain evidence="1 2">DSM 16195</strain>
    </source>
</reference>
<dbReference type="OrthoDB" id="9836114at2"/>
<evidence type="ECO:0000313" key="2">
    <source>
        <dbReference type="Proteomes" id="UP000199321"/>
    </source>
</evidence>
<gene>
    <name evidence="1" type="ORF">SAMN05421855_1411</name>
</gene>
<accession>A0A1G7K199</accession>
<keyword evidence="2" id="KW-1185">Reference proteome</keyword>
<organism evidence="1 2">
    <name type="scientific">Ulvibacter litoralis</name>
    <dbReference type="NCBI Taxonomy" id="227084"/>
    <lineage>
        <taxon>Bacteria</taxon>
        <taxon>Pseudomonadati</taxon>
        <taxon>Bacteroidota</taxon>
        <taxon>Flavobacteriia</taxon>
        <taxon>Flavobacteriales</taxon>
        <taxon>Flavobacteriaceae</taxon>
        <taxon>Ulvibacter</taxon>
    </lineage>
</organism>
<dbReference type="AlphaFoldDB" id="A0A1G7K199"/>